<evidence type="ECO:0000256" key="5">
    <source>
        <dbReference type="ARBA" id="ARBA00022833"/>
    </source>
</evidence>
<dbReference type="PROSITE" id="PS51257">
    <property type="entry name" value="PROKAR_LIPOPROTEIN"/>
    <property type="match status" value="1"/>
</dbReference>
<keyword evidence="2" id="KW-0645">Protease</keyword>
<dbReference type="PANTHER" id="PTHR45962:SF1">
    <property type="entry name" value="N-FATTY-ACYL-AMINO ACID SYNTHASE_HYDROLASE PM20D1"/>
    <property type="match status" value="1"/>
</dbReference>
<dbReference type="InterPro" id="IPR002933">
    <property type="entry name" value="Peptidase_M20"/>
</dbReference>
<dbReference type="EMBL" id="JBIAPI010000001">
    <property type="protein sequence ID" value="MFF3223127.1"/>
    <property type="molecule type" value="Genomic_DNA"/>
</dbReference>
<accession>A0ABW6QPH9</accession>
<keyword evidence="9" id="KW-1185">Reference proteome</keyword>
<dbReference type="InterPro" id="IPR036264">
    <property type="entry name" value="Bact_exopeptidase_dim_dom"/>
</dbReference>
<comment type="caution">
    <text evidence="8">The sequence shown here is derived from an EMBL/GenBank/DDBJ whole genome shotgun (WGS) entry which is preliminary data.</text>
</comment>
<comment type="similarity">
    <text evidence="1">Belongs to the peptidase M20A family.</text>
</comment>
<dbReference type="InterPro" id="IPR047177">
    <property type="entry name" value="Pept_M20A"/>
</dbReference>
<dbReference type="SUPFAM" id="SSF55031">
    <property type="entry name" value="Bacterial exopeptidase dimerisation domain"/>
    <property type="match status" value="1"/>
</dbReference>
<dbReference type="NCBIfam" id="NF006596">
    <property type="entry name" value="PRK09133.1"/>
    <property type="match status" value="1"/>
</dbReference>
<dbReference type="Gene3D" id="1.10.150.900">
    <property type="match status" value="1"/>
</dbReference>
<evidence type="ECO:0000256" key="6">
    <source>
        <dbReference type="SAM" id="SignalP"/>
    </source>
</evidence>
<evidence type="ECO:0000256" key="3">
    <source>
        <dbReference type="ARBA" id="ARBA00022723"/>
    </source>
</evidence>
<feature type="chain" id="PRO_5045537614" evidence="6">
    <location>
        <begin position="27"/>
        <end position="485"/>
    </location>
</feature>
<dbReference type="Pfam" id="PF01546">
    <property type="entry name" value="Peptidase_M20"/>
    <property type="match status" value="1"/>
</dbReference>
<evidence type="ECO:0000256" key="4">
    <source>
        <dbReference type="ARBA" id="ARBA00022801"/>
    </source>
</evidence>
<keyword evidence="5" id="KW-0862">Zinc</keyword>
<evidence type="ECO:0000313" key="9">
    <source>
        <dbReference type="Proteomes" id="UP001601948"/>
    </source>
</evidence>
<feature type="signal peptide" evidence="6">
    <location>
        <begin position="1"/>
        <end position="26"/>
    </location>
</feature>
<reference evidence="8 9" key="1">
    <citation type="submission" date="2024-10" db="EMBL/GenBank/DDBJ databases">
        <title>The Natural Products Discovery Center: Release of the First 8490 Sequenced Strains for Exploring Actinobacteria Biosynthetic Diversity.</title>
        <authorList>
            <person name="Kalkreuter E."/>
            <person name="Kautsar S.A."/>
            <person name="Yang D."/>
            <person name="Bader C.D."/>
            <person name="Teijaro C.N."/>
            <person name="Fluegel L."/>
            <person name="Davis C.M."/>
            <person name="Simpson J.R."/>
            <person name="Lauterbach L."/>
            <person name="Steele A.D."/>
            <person name="Gui C."/>
            <person name="Meng S."/>
            <person name="Li G."/>
            <person name="Viehrig K."/>
            <person name="Ye F."/>
            <person name="Su P."/>
            <person name="Kiefer A.F."/>
            <person name="Nichols A."/>
            <person name="Cepeda A.J."/>
            <person name="Yan W."/>
            <person name="Fan B."/>
            <person name="Jiang Y."/>
            <person name="Adhikari A."/>
            <person name="Zheng C.-J."/>
            <person name="Schuster L."/>
            <person name="Cowan T.M."/>
            <person name="Smanski M.J."/>
            <person name="Chevrette M.G."/>
            <person name="De Carvalho L.P.S."/>
            <person name="Shen B."/>
        </authorList>
    </citation>
    <scope>NUCLEOTIDE SEQUENCE [LARGE SCALE GENOMIC DNA]</scope>
    <source>
        <strain evidence="8 9">NPDC003040</strain>
    </source>
</reference>
<dbReference type="Proteomes" id="UP001601948">
    <property type="component" value="Unassembled WGS sequence"/>
</dbReference>
<keyword evidence="4" id="KW-0378">Hydrolase</keyword>
<keyword evidence="3" id="KW-0479">Metal-binding</keyword>
<name>A0ABW6QPH9_9NOCA</name>
<dbReference type="InterPro" id="IPR001261">
    <property type="entry name" value="ArgE/DapE_CS"/>
</dbReference>
<evidence type="ECO:0000256" key="1">
    <source>
        <dbReference type="ARBA" id="ARBA00006247"/>
    </source>
</evidence>
<dbReference type="SUPFAM" id="SSF53187">
    <property type="entry name" value="Zn-dependent exopeptidases"/>
    <property type="match status" value="1"/>
</dbReference>
<keyword evidence="6" id="KW-0732">Signal</keyword>
<dbReference type="Pfam" id="PF07687">
    <property type="entry name" value="M20_dimer"/>
    <property type="match status" value="1"/>
</dbReference>
<proteinExistence type="inferred from homology"/>
<organism evidence="8 9">
    <name type="scientific">Nocardia suismassiliense</name>
    <dbReference type="NCBI Taxonomy" id="2077092"/>
    <lineage>
        <taxon>Bacteria</taxon>
        <taxon>Bacillati</taxon>
        <taxon>Actinomycetota</taxon>
        <taxon>Actinomycetes</taxon>
        <taxon>Mycobacteriales</taxon>
        <taxon>Nocardiaceae</taxon>
        <taxon>Nocardia</taxon>
    </lineage>
</organism>
<dbReference type="InterPro" id="IPR011650">
    <property type="entry name" value="Peptidase_M20_dimer"/>
</dbReference>
<dbReference type="Gene3D" id="3.30.70.360">
    <property type="match status" value="1"/>
</dbReference>
<evidence type="ECO:0000256" key="2">
    <source>
        <dbReference type="ARBA" id="ARBA00022670"/>
    </source>
</evidence>
<protein>
    <submittedName>
        <fullName evidence="8">M20/M25/M40 family metallo-hydrolase</fullName>
    </submittedName>
</protein>
<feature type="domain" description="Peptidase M20 dimerisation" evidence="7">
    <location>
        <begin position="237"/>
        <end position="383"/>
    </location>
</feature>
<evidence type="ECO:0000313" key="8">
    <source>
        <dbReference type="EMBL" id="MFF3223127.1"/>
    </source>
</evidence>
<gene>
    <name evidence="8" type="ORF">ACFYV7_10045</name>
</gene>
<dbReference type="PROSITE" id="PS00758">
    <property type="entry name" value="ARGE_DAPE_CPG2_1"/>
    <property type="match status" value="1"/>
</dbReference>
<dbReference type="PROSITE" id="PS00759">
    <property type="entry name" value="ARGE_DAPE_CPG2_2"/>
    <property type="match status" value="1"/>
</dbReference>
<dbReference type="Gene3D" id="3.40.630.10">
    <property type="entry name" value="Zn peptidases"/>
    <property type="match status" value="1"/>
</dbReference>
<sequence>MSNISRRNPLISVAALGLIAALTATACNSDTPKSDSNSSTSSSSVTTQDNTKLFHDIYKQLVETDTTHSTGSTTVAANAVKQRLLDAGFAESDIQIFEPVQRKGNLVLRFTGSGQRKPLLLLGHLDVVEAKREDGWTTDPAKLTEVDGFYAARGSIDDKAMVSALISDLIQLKREGFKPSRDIVLALTADEEAGKDNGAKWLMENKADLMSAEYGLNEGGRALLVDGKPALQGVQVAEKTYATYQVEAKAPGGHSSVPTPENAIYTLMSALNRLAAYRFPASISDPTRDNFRALAAQRSGQEAEDMRAVAAGNPSPEALDRLSATPDYNAQLRTTCVATMLAAGEAENALPQTAKATVNCRILPQDNPDDIDKQFRAALAEPKLTITPKVDPAGGISPTNGEVMSAITSLTKEMFPTAAVSSFMSTGATDSKYARSKGIPMYGISGLFMVPADAGRIHGVNERAPIAGLEASREFLYRLIKQLSQ</sequence>
<dbReference type="PANTHER" id="PTHR45962">
    <property type="entry name" value="N-FATTY-ACYL-AMINO ACID SYNTHASE/HYDROLASE PM20D1"/>
    <property type="match status" value="1"/>
</dbReference>
<dbReference type="RefSeq" id="WP_387715905.1">
    <property type="nucleotide sequence ID" value="NZ_JBIAPI010000001.1"/>
</dbReference>
<evidence type="ECO:0000259" key="7">
    <source>
        <dbReference type="Pfam" id="PF07687"/>
    </source>
</evidence>